<evidence type="ECO:0000256" key="6">
    <source>
        <dbReference type="ARBA" id="ARBA00022840"/>
    </source>
</evidence>
<evidence type="ECO:0000256" key="4">
    <source>
        <dbReference type="ARBA" id="ARBA00022741"/>
    </source>
</evidence>
<name>A0ABV8HY54_9ACTN</name>
<accession>A0ABV8HY54</accession>
<keyword evidence="3 8" id="KW-0436">Ligase</keyword>
<evidence type="ECO:0000313" key="11">
    <source>
        <dbReference type="EMBL" id="MFC4034786.1"/>
    </source>
</evidence>
<dbReference type="Proteomes" id="UP001595765">
    <property type="component" value="Unassembled WGS sequence"/>
</dbReference>
<keyword evidence="5 8" id="KW-0658">Purine biosynthesis</keyword>
<comment type="similarity">
    <text evidence="2 8">Belongs to the SAICAR synthetase family.</text>
</comment>
<protein>
    <recommendedName>
        <fullName evidence="8">Phosphoribosylaminoimidazole-succinocarboxamide synthase</fullName>
        <ecNumber evidence="8">6.3.2.6</ecNumber>
    </recommendedName>
    <alternativeName>
        <fullName evidence="8">SAICAR synthetase</fullName>
    </alternativeName>
</protein>
<evidence type="ECO:0000256" key="7">
    <source>
        <dbReference type="ARBA" id="ARBA00048475"/>
    </source>
</evidence>
<dbReference type="EC" id="6.3.2.6" evidence="8"/>
<dbReference type="Gene3D" id="3.30.470.20">
    <property type="entry name" value="ATP-grasp fold, B domain"/>
    <property type="match status" value="1"/>
</dbReference>
<dbReference type="EMBL" id="JBHSBB010000018">
    <property type="protein sequence ID" value="MFC4034786.1"/>
    <property type="molecule type" value="Genomic_DNA"/>
</dbReference>
<comment type="pathway">
    <text evidence="1 8">Purine metabolism; IMP biosynthesis via de novo pathway; 5-amino-1-(5-phospho-D-ribosyl)imidazole-4-carboxamide from 5-amino-1-(5-phospho-D-ribosyl)imidazole-4-carboxylate: step 1/2.</text>
</comment>
<dbReference type="Pfam" id="PF01259">
    <property type="entry name" value="SAICAR_synt"/>
    <property type="match status" value="1"/>
</dbReference>
<keyword evidence="12" id="KW-1185">Reference proteome</keyword>
<dbReference type="InterPro" id="IPR028923">
    <property type="entry name" value="SAICAR_synt/ADE2_N"/>
</dbReference>
<dbReference type="PANTHER" id="PTHR43700:SF1">
    <property type="entry name" value="PHOSPHORIBOSYLAMINOIMIDAZOLE-SUCCINOCARBOXAMIDE SYNTHASE"/>
    <property type="match status" value="1"/>
</dbReference>
<evidence type="ECO:0000256" key="3">
    <source>
        <dbReference type="ARBA" id="ARBA00022598"/>
    </source>
</evidence>
<feature type="compositionally biased region" description="Basic and acidic residues" evidence="9">
    <location>
        <begin position="1"/>
        <end position="18"/>
    </location>
</feature>
<reference evidence="12" key="1">
    <citation type="journal article" date="2019" name="Int. J. Syst. Evol. Microbiol.">
        <title>The Global Catalogue of Microorganisms (GCM) 10K type strain sequencing project: providing services to taxonomists for standard genome sequencing and annotation.</title>
        <authorList>
            <consortium name="The Broad Institute Genomics Platform"/>
            <consortium name="The Broad Institute Genome Sequencing Center for Infectious Disease"/>
            <person name="Wu L."/>
            <person name="Ma J."/>
        </authorList>
    </citation>
    <scope>NUCLEOTIDE SEQUENCE [LARGE SCALE GENOMIC DNA]</scope>
    <source>
        <strain evidence="12">CGMCC 4.7237</strain>
    </source>
</reference>
<evidence type="ECO:0000256" key="8">
    <source>
        <dbReference type="HAMAP-Rule" id="MF_00137"/>
    </source>
</evidence>
<evidence type="ECO:0000259" key="10">
    <source>
        <dbReference type="Pfam" id="PF01259"/>
    </source>
</evidence>
<evidence type="ECO:0000256" key="2">
    <source>
        <dbReference type="ARBA" id="ARBA00010190"/>
    </source>
</evidence>
<sequence length="338" mass="37496">MPKRFSTKDLVAREEPTDTRGGLGSFTFTDDYSVFHFGKMPDRVPDKGEACCRIAAFNFGLLERAGVHHHFRGFQPPTRMEFVLLRVLDPRLRTLTPGDVNHLIPLQVIFRNTVPEGSSVLRRLRLGRLTPQDIGLAEPPEPGTVLSRPLVEYTTKLEEIDRFVDRAEAAAIGGLDDGQQAELEARTREIDEIVTAHARGLGLLHADGKVEFGRDDRGRLMLVDHAGTPDEARLLLDGAHVGKQVLRDHYTATGLQGRVEEWVREGRPRSTWPAPEPLPPELVELTAEMYRSLCEAWTGVKVWGAQDLDRVLARLAEVAPGPRERGAAGPGTSRKGMS</sequence>
<feature type="domain" description="SAICAR synthetase/ADE2 N-terminal" evidence="10">
    <location>
        <begin position="26"/>
        <end position="252"/>
    </location>
</feature>
<gene>
    <name evidence="8" type="primary">purC</name>
    <name evidence="11" type="ORF">ACFO3J_25445</name>
</gene>
<evidence type="ECO:0000313" key="12">
    <source>
        <dbReference type="Proteomes" id="UP001595765"/>
    </source>
</evidence>
<dbReference type="SUPFAM" id="SSF56104">
    <property type="entry name" value="SAICAR synthase-like"/>
    <property type="match status" value="1"/>
</dbReference>
<evidence type="ECO:0000256" key="1">
    <source>
        <dbReference type="ARBA" id="ARBA00004672"/>
    </source>
</evidence>
<feature type="region of interest" description="Disordered" evidence="9">
    <location>
        <begin position="1"/>
        <end position="24"/>
    </location>
</feature>
<organism evidence="11 12">
    <name type="scientific">Streptomyces polygonati</name>
    <dbReference type="NCBI Taxonomy" id="1617087"/>
    <lineage>
        <taxon>Bacteria</taxon>
        <taxon>Bacillati</taxon>
        <taxon>Actinomycetota</taxon>
        <taxon>Actinomycetes</taxon>
        <taxon>Kitasatosporales</taxon>
        <taxon>Streptomycetaceae</taxon>
        <taxon>Streptomyces</taxon>
    </lineage>
</organism>
<dbReference type="PANTHER" id="PTHR43700">
    <property type="entry name" value="PHOSPHORIBOSYLAMINOIMIDAZOLE-SUCCINOCARBOXAMIDE SYNTHASE"/>
    <property type="match status" value="1"/>
</dbReference>
<comment type="catalytic activity">
    <reaction evidence="7 8">
        <text>5-amino-1-(5-phospho-D-ribosyl)imidazole-4-carboxylate + L-aspartate + ATP = (2S)-2-[5-amino-1-(5-phospho-beta-D-ribosyl)imidazole-4-carboxamido]succinate + ADP + phosphate + 2 H(+)</text>
        <dbReference type="Rhea" id="RHEA:22628"/>
        <dbReference type="ChEBI" id="CHEBI:15378"/>
        <dbReference type="ChEBI" id="CHEBI:29991"/>
        <dbReference type="ChEBI" id="CHEBI:30616"/>
        <dbReference type="ChEBI" id="CHEBI:43474"/>
        <dbReference type="ChEBI" id="CHEBI:58443"/>
        <dbReference type="ChEBI" id="CHEBI:77657"/>
        <dbReference type="ChEBI" id="CHEBI:456216"/>
        <dbReference type="EC" id="6.3.2.6"/>
    </reaction>
</comment>
<evidence type="ECO:0000256" key="5">
    <source>
        <dbReference type="ARBA" id="ARBA00022755"/>
    </source>
</evidence>
<dbReference type="RefSeq" id="WP_386433618.1">
    <property type="nucleotide sequence ID" value="NZ_JBHSBB010000018.1"/>
</dbReference>
<comment type="caution">
    <text evidence="11">The sequence shown here is derived from an EMBL/GenBank/DDBJ whole genome shotgun (WGS) entry which is preliminary data.</text>
</comment>
<keyword evidence="6 8" id="KW-0067">ATP-binding</keyword>
<evidence type="ECO:0000256" key="9">
    <source>
        <dbReference type="SAM" id="MobiDB-lite"/>
    </source>
</evidence>
<keyword evidence="4 8" id="KW-0547">Nucleotide-binding</keyword>
<dbReference type="HAMAP" id="MF_00137">
    <property type="entry name" value="SAICAR_synth"/>
    <property type="match status" value="1"/>
</dbReference>
<proteinExistence type="inferred from homology"/>
<dbReference type="Gene3D" id="3.30.200.20">
    <property type="entry name" value="Phosphorylase Kinase, domain 1"/>
    <property type="match status" value="1"/>
</dbReference>